<keyword evidence="1" id="KW-0732">Signal</keyword>
<evidence type="ECO:0000256" key="1">
    <source>
        <dbReference type="SAM" id="SignalP"/>
    </source>
</evidence>
<evidence type="ECO:0000313" key="3">
    <source>
        <dbReference type="Proteomes" id="UP000259211"/>
    </source>
</evidence>
<comment type="caution">
    <text evidence="2">The sequence shown here is derived from an EMBL/GenBank/DDBJ whole genome shotgun (WGS) entry which is preliminary data.</text>
</comment>
<dbReference type="Proteomes" id="UP000259211">
    <property type="component" value="Unassembled WGS sequence"/>
</dbReference>
<dbReference type="AlphaFoldDB" id="A0A3E2DE49"/>
<name>A0A3E2DE49_9ACTN</name>
<evidence type="ECO:0000313" key="2">
    <source>
        <dbReference type="EMBL" id="RFT43611.1"/>
    </source>
</evidence>
<reference evidence="2 3" key="1">
    <citation type="submission" date="2017-07" db="EMBL/GenBank/DDBJ databases">
        <authorList>
            <person name="Sun Z.S."/>
            <person name="Albrecht U."/>
            <person name="Echele G."/>
            <person name="Lee C.C."/>
        </authorList>
    </citation>
    <scope>NUCLEOTIDE SEQUENCE [LARGE SCALE GENOMIC DNA]</scope>
    <source>
        <strain evidence="2 3">P16-029</strain>
    </source>
</reference>
<sequence length="240" mass="25660">MAWAVPAVSVASTLPAFASSPDPNCSKVGIKVNWAQMRDDLRALGQGSTKTNLVLDGTPVYYDLTTGVTTLSQPTSGPWMSATLQPTTYYVPENETGFINSSTGLTIQFSSSISEDSARCKATPSAVDDESAYMRYTFTFSEPMDSVTVPVYNVSHSEDMIIRTMTGSATYTSHNSGTTTTQLDSKAVEIYGNGKPDARNADVTLTDTTGFTLAYGWKDCKSKGAHASFITPLVVTNTCS</sequence>
<proteinExistence type="predicted"/>
<dbReference type="EMBL" id="NOWI01000007">
    <property type="protein sequence ID" value="RFT43611.1"/>
    <property type="molecule type" value="Genomic_DNA"/>
</dbReference>
<organism evidence="2 3">
    <name type="scientific">Cutibacterium avidum</name>
    <dbReference type="NCBI Taxonomy" id="33010"/>
    <lineage>
        <taxon>Bacteria</taxon>
        <taxon>Bacillati</taxon>
        <taxon>Actinomycetota</taxon>
        <taxon>Actinomycetes</taxon>
        <taxon>Propionibacteriales</taxon>
        <taxon>Propionibacteriaceae</taxon>
        <taxon>Cutibacterium</taxon>
    </lineage>
</organism>
<protein>
    <submittedName>
        <fullName evidence="2">Uncharacterized protein</fullName>
    </submittedName>
</protein>
<feature type="signal peptide" evidence="1">
    <location>
        <begin position="1"/>
        <end position="18"/>
    </location>
</feature>
<gene>
    <name evidence="2" type="ORF">CHT91_08415</name>
</gene>
<feature type="chain" id="PRO_5017820730" evidence="1">
    <location>
        <begin position="19"/>
        <end position="240"/>
    </location>
</feature>
<accession>A0A3E2DE49</accession>